<dbReference type="EMBL" id="CAJRAY010000066">
    <property type="protein sequence ID" value="CAG5089396.1"/>
    <property type="molecule type" value="Genomic_DNA"/>
</dbReference>
<feature type="domain" description="WCX" evidence="1">
    <location>
        <begin position="15"/>
        <end position="64"/>
    </location>
</feature>
<protein>
    <submittedName>
        <fullName evidence="2">Transcriptional regulator</fullName>
    </submittedName>
</protein>
<evidence type="ECO:0000313" key="2">
    <source>
        <dbReference type="EMBL" id="CAG5089396.1"/>
    </source>
</evidence>
<gene>
    <name evidence="2" type="primary">txxe 1831</name>
    <name evidence="2" type="ORF">TXXE_12960</name>
</gene>
<evidence type="ECO:0000259" key="1">
    <source>
        <dbReference type="Pfam" id="PF25583"/>
    </source>
</evidence>
<dbReference type="Proteomes" id="UP000681526">
    <property type="component" value="Unassembled WGS sequence"/>
</dbReference>
<name>A0ABM8V5S5_THEXY</name>
<evidence type="ECO:0000313" key="3">
    <source>
        <dbReference type="Proteomes" id="UP000681526"/>
    </source>
</evidence>
<organism evidence="2 3">
    <name type="scientific">Thermobacillus xylanilyticus</name>
    <dbReference type="NCBI Taxonomy" id="76633"/>
    <lineage>
        <taxon>Bacteria</taxon>
        <taxon>Bacillati</taxon>
        <taxon>Bacillota</taxon>
        <taxon>Bacilli</taxon>
        <taxon>Bacillales</taxon>
        <taxon>Paenibacillaceae</taxon>
        <taxon>Thermobacillus</taxon>
    </lineage>
</organism>
<reference evidence="2 3" key="1">
    <citation type="submission" date="2021-04" db="EMBL/GenBank/DDBJ databases">
        <authorList>
            <person name="Rakotoarivonina H."/>
        </authorList>
    </citation>
    <scope>NUCLEOTIDE SEQUENCE [LARGE SCALE GENOMIC DNA]</scope>
    <source>
        <strain evidence="2 3">XE</strain>
    </source>
</reference>
<sequence>MQRCQRELWLASSLHVRPVGTGYLEGDWPRRDLSFYARFFVGLGAEADVERPAELIEAIRSDLALLIERYCAPDTE</sequence>
<dbReference type="Pfam" id="PF25583">
    <property type="entry name" value="WCX"/>
    <property type="match status" value="1"/>
</dbReference>
<comment type="caution">
    <text evidence="2">The sequence shown here is derived from an EMBL/GenBank/DDBJ whole genome shotgun (WGS) entry which is preliminary data.</text>
</comment>
<proteinExistence type="predicted"/>
<accession>A0ABM8V5S5</accession>
<keyword evidence="3" id="KW-1185">Reference proteome</keyword>
<dbReference type="InterPro" id="IPR057727">
    <property type="entry name" value="WCX_dom"/>
</dbReference>
<dbReference type="RefSeq" id="WP_213484948.1">
    <property type="nucleotide sequence ID" value="NZ_CAJRAY010000066.1"/>
</dbReference>